<dbReference type="EMBL" id="RAQU01000001">
    <property type="protein sequence ID" value="RKK06217.1"/>
    <property type="molecule type" value="Genomic_DNA"/>
</dbReference>
<dbReference type="AlphaFoldDB" id="A0A3A9JFV7"/>
<comment type="similarity">
    <text evidence="1">Belongs to the UPF0065 (bug) family.</text>
</comment>
<name>A0A3A9JFV7_9PROT</name>
<protein>
    <submittedName>
        <fullName evidence="2">Tripartite tricarboxylate transporter substrate binding protein</fullName>
    </submittedName>
</protein>
<dbReference type="CDD" id="cd13578">
    <property type="entry name" value="PBP2_Bug27"/>
    <property type="match status" value="1"/>
</dbReference>
<keyword evidence="4" id="KW-1185">Reference proteome</keyword>
<dbReference type="Proteomes" id="UP000278036">
    <property type="component" value="Unassembled WGS sequence"/>
</dbReference>
<dbReference type="InterPro" id="IPR005064">
    <property type="entry name" value="BUG"/>
</dbReference>
<dbReference type="OrthoDB" id="7250553at2"/>
<organism evidence="2 5">
    <name type="scientific">Teichococcus wenyumeiae</name>
    <dbReference type="NCBI Taxonomy" id="2478470"/>
    <lineage>
        <taxon>Bacteria</taxon>
        <taxon>Pseudomonadati</taxon>
        <taxon>Pseudomonadota</taxon>
        <taxon>Alphaproteobacteria</taxon>
        <taxon>Acetobacterales</taxon>
        <taxon>Roseomonadaceae</taxon>
        <taxon>Roseomonas</taxon>
    </lineage>
</organism>
<proteinExistence type="inferred from homology"/>
<reference evidence="2 5" key="1">
    <citation type="submission" date="2018-09" db="EMBL/GenBank/DDBJ databases">
        <title>Roseomonas sp. nov., isolated from feces of Tibetan antelopes in the Qinghai-Tibet plateau, China.</title>
        <authorList>
            <person name="Tian Z."/>
        </authorList>
    </citation>
    <scope>NUCLEOTIDE SEQUENCE [LARGE SCALE GENOMIC DNA]</scope>
    <source>
        <strain evidence="3 4">Z23</strain>
        <strain evidence="2 5">Z24</strain>
    </source>
</reference>
<evidence type="ECO:0000313" key="3">
    <source>
        <dbReference type="EMBL" id="RMI19717.1"/>
    </source>
</evidence>
<dbReference type="Pfam" id="PF03401">
    <property type="entry name" value="TctC"/>
    <property type="match status" value="1"/>
</dbReference>
<dbReference type="PANTHER" id="PTHR42928">
    <property type="entry name" value="TRICARBOXYLATE-BINDING PROTEIN"/>
    <property type="match status" value="1"/>
</dbReference>
<dbReference type="SUPFAM" id="SSF53850">
    <property type="entry name" value="Periplasmic binding protein-like II"/>
    <property type="match status" value="1"/>
</dbReference>
<evidence type="ECO:0000256" key="1">
    <source>
        <dbReference type="ARBA" id="ARBA00006987"/>
    </source>
</evidence>
<gene>
    <name evidence="2" type="ORF">D6Z83_00110</name>
    <name evidence="3" type="ORF">EBE87_18880</name>
</gene>
<evidence type="ECO:0000313" key="2">
    <source>
        <dbReference type="EMBL" id="RKK06217.1"/>
    </source>
</evidence>
<evidence type="ECO:0000313" key="4">
    <source>
        <dbReference type="Proteomes" id="UP000274097"/>
    </source>
</evidence>
<dbReference type="PANTHER" id="PTHR42928:SF5">
    <property type="entry name" value="BLR1237 PROTEIN"/>
    <property type="match status" value="1"/>
</dbReference>
<dbReference type="PIRSF" id="PIRSF017082">
    <property type="entry name" value="YflP"/>
    <property type="match status" value="1"/>
</dbReference>
<dbReference type="Proteomes" id="UP000274097">
    <property type="component" value="Unassembled WGS sequence"/>
</dbReference>
<dbReference type="InterPro" id="IPR042100">
    <property type="entry name" value="Bug_dom1"/>
</dbReference>
<dbReference type="Gene3D" id="3.40.190.150">
    <property type="entry name" value="Bordetella uptake gene, domain 1"/>
    <property type="match status" value="1"/>
</dbReference>
<sequence length="326" mass="34222">MMLLRRRNLAFLPPAPASDASRAVAQPAERNARSLRILVGFPPGGTSDSLARVIATAITTDLGRPVIVENKPGANGNLAAAEGARAPADGLTLYVGSFNNPVNHAAQRELPFDFMRDFAPVALIATVPNVLIVNKQVPAQDVRQLISLAKRSPGRMTFASAGAGSSLHMAGELFKHAGGLDMVHVPYKGSAPALADLMGGHVDMIFDNLPSATPLIQAGEVRALAVTGASRAPSFPELPTIAEAALPGFDVTSFFAFFAPASTPPAMIRQINAATNAVLAKPEIRATLAGLGAEPAPGAPEDLRALTEREVKKWREVIQKAQIQLE</sequence>
<comment type="caution">
    <text evidence="2">The sequence shown here is derived from an EMBL/GenBank/DDBJ whole genome shotgun (WGS) entry which is preliminary data.</text>
</comment>
<accession>A0A3A9JFV7</accession>
<evidence type="ECO:0000313" key="5">
    <source>
        <dbReference type="Proteomes" id="UP000278036"/>
    </source>
</evidence>
<dbReference type="InParanoid" id="A0A3A9JFV7"/>
<dbReference type="EMBL" id="RFLX01000016">
    <property type="protein sequence ID" value="RMI19717.1"/>
    <property type="molecule type" value="Genomic_DNA"/>
</dbReference>
<dbReference type="Gene3D" id="3.40.190.10">
    <property type="entry name" value="Periplasmic binding protein-like II"/>
    <property type="match status" value="1"/>
</dbReference>